<dbReference type="GO" id="GO:0003723">
    <property type="term" value="F:RNA binding"/>
    <property type="evidence" value="ECO:0007669"/>
    <property type="project" value="InterPro"/>
</dbReference>
<dbReference type="PROSITE" id="PS51375">
    <property type="entry name" value="PPR"/>
    <property type="match status" value="1"/>
</dbReference>
<feature type="signal peptide" evidence="3">
    <location>
        <begin position="1"/>
        <end position="23"/>
    </location>
</feature>
<evidence type="ECO:0000256" key="2">
    <source>
        <dbReference type="PROSITE-ProRule" id="PRU00708"/>
    </source>
</evidence>
<dbReference type="Pfam" id="PF13041">
    <property type="entry name" value="PPR_2"/>
    <property type="match status" value="1"/>
</dbReference>
<dbReference type="InterPro" id="IPR002885">
    <property type="entry name" value="PPR_rpt"/>
</dbReference>
<feature type="chain" id="PRO_5038723788" description="Pentatricopeptide repeat-containing protein" evidence="3">
    <location>
        <begin position="24"/>
        <end position="220"/>
    </location>
</feature>
<dbReference type="InterPro" id="IPR046960">
    <property type="entry name" value="PPR_At4g14850-like_plant"/>
</dbReference>
<keyword evidence="5" id="KW-1185">Reference proteome</keyword>
<organism evidence="4 5">
    <name type="scientific">Dioscorea zingiberensis</name>
    <dbReference type="NCBI Taxonomy" id="325984"/>
    <lineage>
        <taxon>Eukaryota</taxon>
        <taxon>Viridiplantae</taxon>
        <taxon>Streptophyta</taxon>
        <taxon>Embryophyta</taxon>
        <taxon>Tracheophyta</taxon>
        <taxon>Spermatophyta</taxon>
        <taxon>Magnoliopsida</taxon>
        <taxon>Liliopsida</taxon>
        <taxon>Dioscoreales</taxon>
        <taxon>Dioscoreaceae</taxon>
        <taxon>Dioscorea</taxon>
    </lineage>
</organism>
<dbReference type="PANTHER" id="PTHR47926:SF504">
    <property type="entry name" value="(WILD MALAYSIAN BANANA) HYPOTHETICAL PROTEIN"/>
    <property type="match status" value="1"/>
</dbReference>
<evidence type="ECO:0008006" key="6">
    <source>
        <dbReference type="Google" id="ProtNLM"/>
    </source>
</evidence>
<feature type="repeat" description="PPR" evidence="2">
    <location>
        <begin position="43"/>
        <end position="77"/>
    </location>
</feature>
<sequence>MSTRFRLVSKLVALLAITGNGNGVQIHGVSVKTGFELHDVVRNVVSWTAMINGYGKHGHGQAAINLFKEMQLEGVEPDEVAYLALLSACSHAGLIEQCQDYFYRLKTHHHQIKPKVEHYSCMVDLLGRAGRLQEAKELIENMPLEANVGLWQTLLSACRVHQDLNMGGEVGRILLKIDGENPVNYVNLSNIFSDAGEWAECAKLREAMKRKGLKKQGGCM</sequence>
<dbReference type="AlphaFoldDB" id="A0A9D5HAW9"/>
<comment type="caution">
    <text evidence="4">The sequence shown here is derived from an EMBL/GenBank/DDBJ whole genome shotgun (WGS) entry which is preliminary data.</text>
</comment>
<reference evidence="4" key="1">
    <citation type="submission" date="2021-03" db="EMBL/GenBank/DDBJ databases">
        <authorList>
            <person name="Li Z."/>
            <person name="Yang C."/>
        </authorList>
    </citation>
    <scope>NUCLEOTIDE SEQUENCE</scope>
    <source>
        <strain evidence="4">Dzin_1.0</strain>
        <tissue evidence="4">Leaf</tissue>
    </source>
</reference>
<keyword evidence="3" id="KW-0732">Signal</keyword>
<dbReference type="Pfam" id="PF01535">
    <property type="entry name" value="PPR"/>
    <property type="match status" value="1"/>
</dbReference>
<dbReference type="FunFam" id="1.25.40.10:FF:000090">
    <property type="entry name" value="Pentatricopeptide repeat-containing protein, chloroplastic"/>
    <property type="match status" value="1"/>
</dbReference>
<dbReference type="Pfam" id="PF20431">
    <property type="entry name" value="E_motif"/>
    <property type="match status" value="1"/>
</dbReference>
<gene>
    <name evidence="4" type="ORF">J5N97_022462</name>
</gene>
<name>A0A9D5HAW9_9LILI</name>
<dbReference type="InterPro" id="IPR046848">
    <property type="entry name" value="E_motif"/>
</dbReference>
<reference evidence="4" key="2">
    <citation type="journal article" date="2022" name="Hortic Res">
        <title>The genome of Dioscorea zingiberensis sheds light on the biosynthesis, origin and evolution of the medicinally important diosgenin saponins.</title>
        <authorList>
            <person name="Li Y."/>
            <person name="Tan C."/>
            <person name="Li Z."/>
            <person name="Guo J."/>
            <person name="Li S."/>
            <person name="Chen X."/>
            <person name="Wang C."/>
            <person name="Dai X."/>
            <person name="Yang H."/>
            <person name="Song W."/>
            <person name="Hou L."/>
            <person name="Xu J."/>
            <person name="Tong Z."/>
            <person name="Xu A."/>
            <person name="Yuan X."/>
            <person name="Wang W."/>
            <person name="Yang Q."/>
            <person name="Chen L."/>
            <person name="Sun Z."/>
            <person name="Wang K."/>
            <person name="Pan B."/>
            <person name="Chen J."/>
            <person name="Bao Y."/>
            <person name="Liu F."/>
            <person name="Qi X."/>
            <person name="Gang D.R."/>
            <person name="Wen J."/>
            <person name="Li J."/>
        </authorList>
    </citation>
    <scope>NUCLEOTIDE SEQUENCE</scope>
    <source>
        <strain evidence="4">Dzin_1.0</strain>
    </source>
</reference>
<evidence type="ECO:0000256" key="3">
    <source>
        <dbReference type="SAM" id="SignalP"/>
    </source>
</evidence>
<evidence type="ECO:0000313" key="5">
    <source>
        <dbReference type="Proteomes" id="UP001085076"/>
    </source>
</evidence>
<dbReference type="Proteomes" id="UP001085076">
    <property type="component" value="Miscellaneous, Linkage group lg06"/>
</dbReference>
<evidence type="ECO:0000256" key="1">
    <source>
        <dbReference type="ARBA" id="ARBA00022737"/>
    </source>
</evidence>
<keyword evidence="1" id="KW-0677">Repeat</keyword>
<dbReference type="PANTHER" id="PTHR47926">
    <property type="entry name" value="PENTATRICOPEPTIDE REPEAT-CONTAINING PROTEIN"/>
    <property type="match status" value="1"/>
</dbReference>
<dbReference type="EMBL" id="JAGGNH010000006">
    <property type="protein sequence ID" value="KAJ0969585.1"/>
    <property type="molecule type" value="Genomic_DNA"/>
</dbReference>
<dbReference type="InterPro" id="IPR011990">
    <property type="entry name" value="TPR-like_helical_dom_sf"/>
</dbReference>
<proteinExistence type="predicted"/>
<protein>
    <recommendedName>
        <fullName evidence="6">Pentatricopeptide repeat-containing protein</fullName>
    </recommendedName>
</protein>
<evidence type="ECO:0000313" key="4">
    <source>
        <dbReference type="EMBL" id="KAJ0969585.1"/>
    </source>
</evidence>
<accession>A0A9D5HAW9</accession>
<dbReference type="GO" id="GO:0009451">
    <property type="term" value="P:RNA modification"/>
    <property type="evidence" value="ECO:0007669"/>
    <property type="project" value="InterPro"/>
</dbReference>
<dbReference type="OrthoDB" id="767233at2759"/>
<dbReference type="NCBIfam" id="TIGR00756">
    <property type="entry name" value="PPR"/>
    <property type="match status" value="2"/>
</dbReference>
<dbReference type="Gene3D" id="1.25.40.10">
    <property type="entry name" value="Tetratricopeptide repeat domain"/>
    <property type="match status" value="1"/>
</dbReference>